<evidence type="ECO:0000313" key="5">
    <source>
        <dbReference type="Proteomes" id="UP001500840"/>
    </source>
</evidence>
<dbReference type="PANTHER" id="PTHR30632:SF0">
    <property type="entry name" value="SULFATE-BINDING PROTEIN"/>
    <property type="match status" value="1"/>
</dbReference>
<dbReference type="RefSeq" id="WP_345321845.1">
    <property type="nucleotide sequence ID" value="NZ_BAABGA010000029.1"/>
</dbReference>
<dbReference type="SUPFAM" id="SSF53850">
    <property type="entry name" value="Periplasmic binding protein-like II"/>
    <property type="match status" value="1"/>
</dbReference>
<evidence type="ECO:0000256" key="2">
    <source>
        <dbReference type="ARBA" id="ARBA00022723"/>
    </source>
</evidence>
<reference evidence="5" key="1">
    <citation type="journal article" date="2019" name="Int. J. Syst. Evol. Microbiol.">
        <title>The Global Catalogue of Microorganisms (GCM) 10K type strain sequencing project: providing services to taxonomists for standard genome sequencing and annotation.</title>
        <authorList>
            <consortium name="The Broad Institute Genomics Platform"/>
            <consortium name="The Broad Institute Genome Sequencing Center for Infectious Disease"/>
            <person name="Wu L."/>
            <person name="Ma J."/>
        </authorList>
    </citation>
    <scope>NUCLEOTIDE SEQUENCE [LARGE SCALE GENOMIC DNA]</scope>
    <source>
        <strain evidence="5">JCM 17759</strain>
    </source>
</reference>
<evidence type="ECO:0000313" key="4">
    <source>
        <dbReference type="EMBL" id="GAA4452322.1"/>
    </source>
</evidence>
<dbReference type="PANTHER" id="PTHR30632">
    <property type="entry name" value="MOLYBDATE-BINDING PERIPLASMIC PROTEIN"/>
    <property type="match status" value="1"/>
</dbReference>
<dbReference type="PIRSF" id="PIRSF004846">
    <property type="entry name" value="ModA"/>
    <property type="match status" value="1"/>
</dbReference>
<keyword evidence="2" id="KW-0479">Metal-binding</keyword>
<dbReference type="InterPro" id="IPR050682">
    <property type="entry name" value="ModA/WtpA"/>
</dbReference>
<protein>
    <submittedName>
        <fullName evidence="4">Molybdate ABC transporter substrate-binding protein</fullName>
    </submittedName>
</protein>
<dbReference type="EMBL" id="BAABGA010000029">
    <property type="protein sequence ID" value="GAA4452322.1"/>
    <property type="molecule type" value="Genomic_DNA"/>
</dbReference>
<dbReference type="InterPro" id="IPR005950">
    <property type="entry name" value="ModA"/>
</dbReference>
<proteinExistence type="inferred from homology"/>
<organism evidence="4 5">
    <name type="scientific">Novipirellula rosea</name>
    <dbReference type="NCBI Taxonomy" id="1031540"/>
    <lineage>
        <taxon>Bacteria</taxon>
        <taxon>Pseudomonadati</taxon>
        <taxon>Planctomycetota</taxon>
        <taxon>Planctomycetia</taxon>
        <taxon>Pirellulales</taxon>
        <taxon>Pirellulaceae</taxon>
        <taxon>Novipirellula</taxon>
    </lineage>
</organism>
<accession>A0ABP8MPD7</accession>
<sequence>MNRISLLAGGSVIVFVICVALLFATDTNRSSDRDVDTRPLMLYCAASNRGVMEQIVRDYQREFQRQIHVQYGPSQTLLSSIAVSKTGDLFLPADDSYLKIAEQKQLVTQQFPIAMMHAVVAVKKDNPHAISKLEDLLQDDIRFVQASPDSAAIGKVTQTALKRLGRWDAIDAATIGYRTSVNEVANDIEAGSADAGIVYDAVLHTYPNLTLVRIAELQNATSQVSIGIIATTNHLEAAEHFARYVSRSARSREHYKNYGFDVSD</sequence>
<keyword evidence="3" id="KW-0732">Signal</keyword>
<dbReference type="Gene3D" id="3.40.190.10">
    <property type="entry name" value="Periplasmic binding protein-like II"/>
    <property type="match status" value="2"/>
</dbReference>
<dbReference type="Proteomes" id="UP001500840">
    <property type="component" value="Unassembled WGS sequence"/>
</dbReference>
<gene>
    <name evidence="4" type="primary">modA</name>
    <name evidence="4" type="ORF">GCM10023156_21460</name>
</gene>
<keyword evidence="5" id="KW-1185">Reference proteome</keyword>
<comment type="caution">
    <text evidence="4">The sequence shown here is derived from an EMBL/GenBank/DDBJ whole genome shotgun (WGS) entry which is preliminary data.</text>
</comment>
<comment type="similarity">
    <text evidence="1">Belongs to the bacterial solute-binding protein ModA family.</text>
</comment>
<evidence type="ECO:0000256" key="3">
    <source>
        <dbReference type="ARBA" id="ARBA00022729"/>
    </source>
</evidence>
<dbReference type="Pfam" id="PF13531">
    <property type="entry name" value="SBP_bac_11"/>
    <property type="match status" value="1"/>
</dbReference>
<dbReference type="NCBIfam" id="TIGR01256">
    <property type="entry name" value="modA"/>
    <property type="match status" value="1"/>
</dbReference>
<evidence type="ECO:0000256" key="1">
    <source>
        <dbReference type="ARBA" id="ARBA00009175"/>
    </source>
</evidence>
<name>A0ABP8MPD7_9BACT</name>